<dbReference type="SMART" id="SM01240">
    <property type="entry name" value="IMPDH"/>
    <property type="match status" value="1"/>
</dbReference>
<evidence type="ECO:0000313" key="4">
    <source>
        <dbReference type="Proteomes" id="UP000177006"/>
    </source>
</evidence>
<dbReference type="PANTHER" id="PTHR11911">
    <property type="entry name" value="INOSINE-5-MONOPHOSPHATE DEHYDROGENASE RELATED"/>
    <property type="match status" value="1"/>
</dbReference>
<reference evidence="3 4" key="1">
    <citation type="journal article" date="2016" name="Nat. Commun.">
        <title>Thousands of microbial genomes shed light on interconnected biogeochemical processes in an aquifer system.</title>
        <authorList>
            <person name="Anantharaman K."/>
            <person name="Brown C.T."/>
            <person name="Hug L.A."/>
            <person name="Sharon I."/>
            <person name="Castelle C.J."/>
            <person name="Probst A.J."/>
            <person name="Thomas B.C."/>
            <person name="Singh A."/>
            <person name="Wilkins M.J."/>
            <person name="Karaoz U."/>
            <person name="Brodie E.L."/>
            <person name="Williams K.H."/>
            <person name="Hubbard S.S."/>
            <person name="Banfield J.F."/>
        </authorList>
    </citation>
    <scope>NUCLEOTIDE SEQUENCE [LARGE SCALE GENOMIC DNA]</scope>
</reference>
<dbReference type="InterPro" id="IPR013785">
    <property type="entry name" value="Aldolase_TIM"/>
</dbReference>
<evidence type="ECO:0000256" key="1">
    <source>
        <dbReference type="ARBA" id="ARBA00005502"/>
    </source>
</evidence>
<dbReference type="InterPro" id="IPR001093">
    <property type="entry name" value="IMP_DH_GMPRt"/>
</dbReference>
<dbReference type="GO" id="GO:0003938">
    <property type="term" value="F:IMP dehydrogenase activity"/>
    <property type="evidence" value="ECO:0007669"/>
    <property type="project" value="InterPro"/>
</dbReference>
<comment type="similarity">
    <text evidence="1">Belongs to the IMPDH/GMPR family.</text>
</comment>
<dbReference type="STRING" id="1797457.A2160_05405"/>
<protein>
    <recommendedName>
        <fullName evidence="2">IMP dehydrogenase/GMP reductase domain-containing protein</fullName>
    </recommendedName>
</protein>
<accession>A0A1F5E6R7</accession>
<dbReference type="AlphaFoldDB" id="A0A1F5E6R7"/>
<dbReference type="InterPro" id="IPR005990">
    <property type="entry name" value="IMP_DH"/>
</dbReference>
<sequence>MTQRLIPSFQQLLKNTSGERYIQKRLHLFQKEKMLLFKRWYKETGEDGEVYPSQGLLITPFDYLPYVGKTLLPEEELWQTLKMRWYVLEIFNHPQRLNYLIKTEKEGYRAPPQITSQLMIALAKEGLAISVRDLGLQVRGTKGRRISRRKILLTGPFIRLGKYARIPFFGGAMPDIFGAPAALATMAESHGLACVPRNGVFSDPKRQVALAEAAMEWMKQEPLLMDRPDKEILLKRWQHNLVGVIEPSLVEGLNRAQKLYQVGVRTFRVYSPEPGREVERTVKILRQEWGEKIEIFAGQVASLDQAKKIEKAGADGLYVGIGGGGRCTTAVRSSSVIDWPELVWKMRGEVHIPVIVEGGASDHTGITLALGASGIGVSRIAGGGTIESPGGALYLVNKEGEWFKPYGGEASARTKYQDKKMLACNMPAFVEGKTTKAMKSYIPHILPTMAQNLFFLIEDLVLSLVFRGISSVNQLQALDPSPLRRITPAGVFQQNTH</sequence>
<comment type="caution">
    <text evidence="3">The sequence shown here is derived from an EMBL/GenBank/DDBJ whole genome shotgun (WGS) entry which is preliminary data.</text>
</comment>
<evidence type="ECO:0000259" key="2">
    <source>
        <dbReference type="Pfam" id="PF00478"/>
    </source>
</evidence>
<proteinExistence type="inferred from homology"/>
<feature type="domain" description="IMP dehydrogenase/GMP reductase" evidence="2">
    <location>
        <begin position="165"/>
        <end position="497"/>
    </location>
</feature>
<dbReference type="Proteomes" id="UP000177006">
    <property type="component" value="Unassembled WGS sequence"/>
</dbReference>
<gene>
    <name evidence="3" type="ORF">A2160_05405</name>
</gene>
<name>A0A1F5E6R7_9BACT</name>
<dbReference type="SUPFAM" id="SSF51412">
    <property type="entry name" value="Inosine monophosphate dehydrogenase (IMPDH)"/>
    <property type="match status" value="1"/>
</dbReference>
<organism evidence="3 4">
    <name type="scientific">Candidatus Beckwithbacteria bacterium RBG_13_42_9</name>
    <dbReference type="NCBI Taxonomy" id="1797457"/>
    <lineage>
        <taxon>Bacteria</taxon>
        <taxon>Candidatus Beckwithiibacteriota</taxon>
    </lineage>
</organism>
<evidence type="ECO:0000313" key="3">
    <source>
        <dbReference type="EMBL" id="OGD63048.1"/>
    </source>
</evidence>
<dbReference type="EMBL" id="MEZK01000013">
    <property type="protein sequence ID" value="OGD63048.1"/>
    <property type="molecule type" value="Genomic_DNA"/>
</dbReference>
<dbReference type="PANTHER" id="PTHR11911:SF111">
    <property type="entry name" value="INOSINE-5'-MONOPHOSPHATE DEHYDROGENASE"/>
    <property type="match status" value="1"/>
</dbReference>
<dbReference type="Gene3D" id="3.20.20.70">
    <property type="entry name" value="Aldolase class I"/>
    <property type="match status" value="1"/>
</dbReference>
<dbReference type="GO" id="GO:0006183">
    <property type="term" value="P:GTP biosynthetic process"/>
    <property type="evidence" value="ECO:0007669"/>
    <property type="project" value="TreeGrafter"/>
</dbReference>
<dbReference type="Pfam" id="PF00478">
    <property type="entry name" value="IMPDH"/>
    <property type="match status" value="1"/>
</dbReference>